<dbReference type="Pfam" id="PF12833">
    <property type="entry name" value="HTH_18"/>
    <property type="match status" value="1"/>
</dbReference>
<dbReference type="Gene3D" id="1.10.10.60">
    <property type="entry name" value="Homeodomain-like"/>
    <property type="match status" value="2"/>
</dbReference>
<reference evidence="5 6" key="1">
    <citation type="submission" date="2019-09" db="EMBL/GenBank/DDBJ databases">
        <title>Genomes of family Cryomorphaceae.</title>
        <authorList>
            <person name="Bowman J.P."/>
        </authorList>
    </citation>
    <scope>NUCLEOTIDE SEQUENCE [LARGE SCALE GENOMIC DNA]</scope>
    <source>
        <strain evidence="5 6">LMG 25704</strain>
    </source>
</reference>
<dbReference type="PANTHER" id="PTHR47893">
    <property type="entry name" value="REGULATORY PROTEIN PCHR"/>
    <property type="match status" value="1"/>
</dbReference>
<proteinExistence type="predicted"/>
<dbReference type="PANTHER" id="PTHR47893:SF1">
    <property type="entry name" value="REGULATORY PROTEIN PCHR"/>
    <property type="match status" value="1"/>
</dbReference>
<keyword evidence="3" id="KW-0804">Transcription</keyword>
<dbReference type="InterPro" id="IPR018062">
    <property type="entry name" value="HTH_AraC-typ_CS"/>
</dbReference>
<keyword evidence="2" id="KW-0238">DNA-binding</keyword>
<feature type="domain" description="HTH araC/xylS-type" evidence="4">
    <location>
        <begin position="198"/>
        <end position="296"/>
    </location>
</feature>
<dbReference type="InterPro" id="IPR018060">
    <property type="entry name" value="HTH_AraC"/>
</dbReference>
<dbReference type="Proteomes" id="UP000468650">
    <property type="component" value="Unassembled WGS sequence"/>
</dbReference>
<organism evidence="5 6">
    <name type="scientific">Phaeocystidibacter luteus</name>
    <dbReference type="NCBI Taxonomy" id="911197"/>
    <lineage>
        <taxon>Bacteria</taxon>
        <taxon>Pseudomonadati</taxon>
        <taxon>Bacteroidota</taxon>
        <taxon>Flavobacteriia</taxon>
        <taxon>Flavobacteriales</taxon>
        <taxon>Phaeocystidibacteraceae</taxon>
        <taxon>Phaeocystidibacter</taxon>
    </lineage>
</organism>
<keyword evidence="6" id="KW-1185">Reference proteome</keyword>
<evidence type="ECO:0000313" key="6">
    <source>
        <dbReference type="Proteomes" id="UP000468650"/>
    </source>
</evidence>
<dbReference type="EMBL" id="WBVO01000012">
    <property type="protein sequence ID" value="KAB2807068.1"/>
    <property type="molecule type" value="Genomic_DNA"/>
</dbReference>
<evidence type="ECO:0000256" key="1">
    <source>
        <dbReference type="ARBA" id="ARBA00023015"/>
    </source>
</evidence>
<dbReference type="PROSITE" id="PS01124">
    <property type="entry name" value="HTH_ARAC_FAMILY_2"/>
    <property type="match status" value="1"/>
</dbReference>
<keyword evidence="1" id="KW-0805">Transcription regulation</keyword>
<accession>A0A6N6RDR6</accession>
<evidence type="ECO:0000256" key="3">
    <source>
        <dbReference type="ARBA" id="ARBA00023163"/>
    </source>
</evidence>
<gene>
    <name evidence="5" type="ORF">F8C67_12805</name>
</gene>
<dbReference type="AlphaFoldDB" id="A0A6N6RDR6"/>
<comment type="caution">
    <text evidence="5">The sequence shown here is derived from an EMBL/GenBank/DDBJ whole genome shotgun (WGS) entry which is preliminary data.</text>
</comment>
<evidence type="ECO:0000313" key="5">
    <source>
        <dbReference type="EMBL" id="KAB2807068.1"/>
    </source>
</evidence>
<protein>
    <submittedName>
        <fullName evidence="5">Helix-turn-helix transcriptional regulator</fullName>
    </submittedName>
</protein>
<dbReference type="GO" id="GO:0003700">
    <property type="term" value="F:DNA-binding transcription factor activity"/>
    <property type="evidence" value="ECO:0007669"/>
    <property type="project" value="InterPro"/>
</dbReference>
<evidence type="ECO:0000259" key="4">
    <source>
        <dbReference type="PROSITE" id="PS01124"/>
    </source>
</evidence>
<dbReference type="GO" id="GO:0043565">
    <property type="term" value="F:sequence-specific DNA binding"/>
    <property type="evidence" value="ECO:0007669"/>
    <property type="project" value="InterPro"/>
</dbReference>
<dbReference type="SMART" id="SM00342">
    <property type="entry name" value="HTH_ARAC"/>
    <property type="match status" value="1"/>
</dbReference>
<name>A0A6N6RDR6_9FLAO</name>
<dbReference type="PROSITE" id="PS00041">
    <property type="entry name" value="HTH_ARAC_FAMILY_1"/>
    <property type="match status" value="1"/>
</dbReference>
<dbReference type="PRINTS" id="PR00032">
    <property type="entry name" value="HTHARAC"/>
</dbReference>
<dbReference type="OrthoDB" id="799767at2"/>
<dbReference type="InterPro" id="IPR053142">
    <property type="entry name" value="PchR_regulatory_protein"/>
</dbReference>
<dbReference type="InterPro" id="IPR020449">
    <property type="entry name" value="Tscrpt_reg_AraC-type_HTH"/>
</dbReference>
<dbReference type="InterPro" id="IPR009057">
    <property type="entry name" value="Homeodomain-like_sf"/>
</dbReference>
<dbReference type="SUPFAM" id="SSF46689">
    <property type="entry name" value="Homeodomain-like"/>
    <property type="match status" value="2"/>
</dbReference>
<evidence type="ECO:0000256" key="2">
    <source>
        <dbReference type="ARBA" id="ARBA00023125"/>
    </source>
</evidence>
<sequence>MEFEIKKDPENNAERSIELIRVEEGVRMMKITHDGNESFEIQRVVPKGVIQFYFSLEGQSRFTFGGNYELQLKSGKNFFFYNPEMDLPVNVEVPPGARHVFLFLTIERVHELFVEDAAELPFLSSENVNRKFYDERVIAPQTTVVLNQLFNTQLSPQAQRLFYQGKVYELLSFYFSAREVDTVSCPFLNDEENVRKIKLAKEFMLKHMANPPSIKDLAREVGLNEYRLKVGFKEVYGNTVYGYLLDHKMDHARTLLDSSKYKVNEVAYTLGYTNPSHFITAFKKKFGLTPKKYLSHE</sequence>
<dbReference type="RefSeq" id="WP_151668258.1">
    <property type="nucleotide sequence ID" value="NZ_WBVO01000012.1"/>
</dbReference>